<dbReference type="RefSeq" id="WP_116686501.1">
    <property type="nucleotide sequence ID" value="NZ_CAWNYD010000002.1"/>
</dbReference>
<protein>
    <recommendedName>
        <fullName evidence="4">Type 4 fimbrial biogenesis protein PilX N-terminal domain-containing protein</fullName>
    </recommendedName>
</protein>
<proteinExistence type="predicted"/>
<organism evidence="2 3">
    <name type="scientific">Pelagibaculum spongiae</name>
    <dbReference type="NCBI Taxonomy" id="2080658"/>
    <lineage>
        <taxon>Bacteria</taxon>
        <taxon>Pseudomonadati</taxon>
        <taxon>Pseudomonadota</taxon>
        <taxon>Gammaproteobacteria</taxon>
        <taxon>Oceanospirillales</taxon>
        <taxon>Pelagibaculum</taxon>
    </lineage>
</organism>
<name>A0A2V1GWP8_9GAMM</name>
<evidence type="ECO:0000256" key="1">
    <source>
        <dbReference type="SAM" id="Phobius"/>
    </source>
</evidence>
<gene>
    <name evidence="2" type="ORF">DC094_07515</name>
</gene>
<keyword evidence="1" id="KW-1133">Transmembrane helix</keyword>
<evidence type="ECO:0000313" key="2">
    <source>
        <dbReference type="EMBL" id="PVZ70430.1"/>
    </source>
</evidence>
<feature type="transmembrane region" description="Helical" evidence="1">
    <location>
        <begin position="12"/>
        <end position="31"/>
    </location>
</feature>
<evidence type="ECO:0008006" key="4">
    <source>
        <dbReference type="Google" id="ProtNLM"/>
    </source>
</evidence>
<keyword evidence="3" id="KW-1185">Reference proteome</keyword>
<keyword evidence="1" id="KW-0812">Transmembrane</keyword>
<sequence>MKNNNKNQQGYILAIALILLFIMTGLGVTALSNMSLNSRVSNNAETMSECFNSVDGAVSVAQKDAGSVSALFDGFSAALESGIAELYISDKSKLLAKATTEITSEMDNLENIEVYSRLTSKGTSCPRMAGASSIELWSCDYVEVTAINTSSRCSGVGGARVGLVRNVLKQGG</sequence>
<comment type="caution">
    <text evidence="2">The sequence shown here is derived from an EMBL/GenBank/DDBJ whole genome shotgun (WGS) entry which is preliminary data.</text>
</comment>
<dbReference type="EMBL" id="QDDL01000002">
    <property type="protein sequence ID" value="PVZ70430.1"/>
    <property type="molecule type" value="Genomic_DNA"/>
</dbReference>
<reference evidence="2 3" key="1">
    <citation type="submission" date="2018-04" db="EMBL/GenBank/DDBJ databases">
        <title>Thalassorhabdus spongiae gen. nov., sp. nov., isolated from a marine sponge in South-West Iceland.</title>
        <authorList>
            <person name="Knobloch S."/>
            <person name="Daussin A."/>
            <person name="Johannsson R."/>
            <person name="Marteinsson V.T."/>
        </authorList>
    </citation>
    <scope>NUCLEOTIDE SEQUENCE [LARGE SCALE GENOMIC DNA]</scope>
    <source>
        <strain evidence="2 3">Hp12</strain>
    </source>
</reference>
<dbReference type="AlphaFoldDB" id="A0A2V1GWP8"/>
<evidence type="ECO:0000313" key="3">
    <source>
        <dbReference type="Proteomes" id="UP000244906"/>
    </source>
</evidence>
<keyword evidence="1" id="KW-0472">Membrane</keyword>
<accession>A0A2V1GWP8</accession>
<dbReference type="Proteomes" id="UP000244906">
    <property type="component" value="Unassembled WGS sequence"/>
</dbReference>